<sequence>MRRSKLKLLSPAKLNLFLNINRRLDNGYHELQSLFHFIDFGDDMTFEAYSDESHFRTSKEALKQTKLEELDDWELASKTAFNCDLPELETNSNLVFKAMQALSRFLKAKFGEDNFNKKLLSLDFIKISLTKRLPMGGGVGGGSSNAATTLLALNSLWKLGLSLDELREIGLKVGADVPIFVFGQTAIADGVGEKLTSYPIKEKWYLVLTPNQHVNTAELFSSPHLPRNSPKLPLDEIKYRGIAPQFKNDFEKLVYNQYPTVAKAMDWLLEYGPARMTGTGACVYAEFATQDEAKEIYQQLPVDLTGFVAKGCNISPTHQTLFG</sequence>
<evidence type="ECO:0000256" key="9">
    <source>
        <dbReference type="ARBA" id="ARBA00032554"/>
    </source>
</evidence>
<feature type="active site" evidence="10">
    <location>
        <position position="176"/>
    </location>
</feature>
<feature type="active site" evidence="10">
    <location>
        <position position="13"/>
    </location>
</feature>
<dbReference type="NCBIfam" id="TIGR00154">
    <property type="entry name" value="ispE"/>
    <property type="match status" value="1"/>
</dbReference>
<dbReference type="GO" id="GO:0005524">
    <property type="term" value="F:ATP binding"/>
    <property type="evidence" value="ECO:0007669"/>
    <property type="project" value="UniProtKB-UniRule"/>
</dbReference>
<protein>
    <recommendedName>
        <fullName evidence="3 10">4-diphosphocytidyl-2-C-methyl-D-erythritol kinase</fullName>
        <shortName evidence="10">CMK</shortName>
        <ecNumber evidence="2 10">2.7.1.148</ecNumber>
    </recommendedName>
    <alternativeName>
        <fullName evidence="9 10">4-(cytidine-5'-diphospho)-2-C-methyl-D-erythritol kinase</fullName>
    </alternativeName>
</protein>
<comment type="function">
    <text evidence="10">Catalyzes the phosphorylation of the position 2 hydroxy group of 4-diphosphocytidyl-2C-methyl-D-erythritol.</text>
</comment>
<comment type="caution">
    <text evidence="13">The sequence shown here is derived from an EMBL/GenBank/DDBJ whole genome shotgun (WGS) entry which is preliminary data.</text>
</comment>
<dbReference type="OrthoDB" id="9809438at2"/>
<comment type="pathway">
    <text evidence="10">Isoprenoid biosynthesis; isopentenyl diphosphate biosynthesis via DXP pathway; isopentenyl diphosphate from 1-deoxy-D-xylulose 5-phosphate: step 3/6.</text>
</comment>
<evidence type="ECO:0000313" key="14">
    <source>
        <dbReference type="Proteomes" id="UP000439994"/>
    </source>
</evidence>
<keyword evidence="7 10" id="KW-0067">ATP-binding</keyword>
<evidence type="ECO:0000256" key="6">
    <source>
        <dbReference type="ARBA" id="ARBA00022777"/>
    </source>
</evidence>
<dbReference type="InterPro" id="IPR004424">
    <property type="entry name" value="IspE"/>
</dbReference>
<organism evidence="13 14">
    <name type="scientific">Psychrosphaera haliotis</name>
    <dbReference type="NCBI Taxonomy" id="555083"/>
    <lineage>
        <taxon>Bacteria</taxon>
        <taxon>Pseudomonadati</taxon>
        <taxon>Pseudomonadota</taxon>
        <taxon>Gammaproteobacteria</taxon>
        <taxon>Alteromonadales</taxon>
        <taxon>Pseudoalteromonadaceae</taxon>
        <taxon>Psychrosphaera</taxon>
    </lineage>
</organism>
<dbReference type="Gene3D" id="3.30.70.890">
    <property type="entry name" value="GHMP kinase, C-terminal domain"/>
    <property type="match status" value="1"/>
</dbReference>
<dbReference type="InterPro" id="IPR013750">
    <property type="entry name" value="GHMP_kinase_C_dom"/>
</dbReference>
<reference evidence="13 14" key="1">
    <citation type="submission" date="2019-11" db="EMBL/GenBank/DDBJ databases">
        <title>P. haliotis isolates from Z. marina roots.</title>
        <authorList>
            <person name="Cohen M."/>
            <person name="Jospin G."/>
            <person name="Eisen J.A."/>
            <person name="Coil D.A."/>
        </authorList>
    </citation>
    <scope>NUCLEOTIDE SEQUENCE [LARGE SCALE GENOMIC DNA]</scope>
    <source>
        <strain evidence="13 14">UCD-MCMsp1aY</strain>
    </source>
</reference>
<dbReference type="Pfam" id="PF00288">
    <property type="entry name" value="GHMP_kinases_N"/>
    <property type="match status" value="1"/>
</dbReference>
<dbReference type="HAMAP" id="MF_00061">
    <property type="entry name" value="IspE"/>
    <property type="match status" value="1"/>
</dbReference>
<dbReference type="InterPro" id="IPR020568">
    <property type="entry name" value="Ribosomal_Su5_D2-typ_SF"/>
</dbReference>
<dbReference type="InterPro" id="IPR014721">
    <property type="entry name" value="Ribsml_uS5_D2-typ_fold_subgr"/>
</dbReference>
<dbReference type="AlphaFoldDB" id="A0A6N8F6Y7"/>
<keyword evidence="6 10" id="KW-0418">Kinase</keyword>
<gene>
    <name evidence="10 13" type="primary">ispE</name>
    <name evidence="13" type="ORF">GNP35_00830</name>
</gene>
<name>A0A6N8F6Y7_9GAMM</name>
<evidence type="ECO:0000259" key="12">
    <source>
        <dbReference type="Pfam" id="PF08544"/>
    </source>
</evidence>
<evidence type="ECO:0000256" key="5">
    <source>
        <dbReference type="ARBA" id="ARBA00022741"/>
    </source>
</evidence>
<dbReference type="PIRSF" id="PIRSF010376">
    <property type="entry name" value="IspE"/>
    <property type="match status" value="1"/>
</dbReference>
<comment type="similarity">
    <text evidence="1 10">Belongs to the GHMP kinase family. IspE subfamily.</text>
</comment>
<evidence type="ECO:0000256" key="1">
    <source>
        <dbReference type="ARBA" id="ARBA00009684"/>
    </source>
</evidence>
<feature type="binding site" evidence="10">
    <location>
        <begin position="134"/>
        <end position="144"/>
    </location>
    <ligand>
        <name>ATP</name>
        <dbReference type="ChEBI" id="CHEBI:30616"/>
    </ligand>
</feature>
<evidence type="ECO:0000256" key="7">
    <source>
        <dbReference type="ARBA" id="ARBA00022840"/>
    </source>
</evidence>
<comment type="catalytic activity">
    <reaction evidence="10">
        <text>4-CDP-2-C-methyl-D-erythritol + ATP = 4-CDP-2-C-methyl-D-erythritol 2-phosphate + ADP + H(+)</text>
        <dbReference type="Rhea" id="RHEA:18437"/>
        <dbReference type="ChEBI" id="CHEBI:15378"/>
        <dbReference type="ChEBI" id="CHEBI:30616"/>
        <dbReference type="ChEBI" id="CHEBI:57823"/>
        <dbReference type="ChEBI" id="CHEBI:57919"/>
        <dbReference type="ChEBI" id="CHEBI:456216"/>
        <dbReference type="EC" id="2.7.1.148"/>
    </reaction>
</comment>
<dbReference type="GO" id="GO:0019288">
    <property type="term" value="P:isopentenyl diphosphate biosynthetic process, methylerythritol 4-phosphate pathway"/>
    <property type="evidence" value="ECO:0007669"/>
    <property type="project" value="UniProtKB-UniRule"/>
</dbReference>
<keyword evidence="4 10" id="KW-0808">Transferase</keyword>
<dbReference type="InterPro" id="IPR006204">
    <property type="entry name" value="GHMP_kinase_N_dom"/>
</dbReference>
<feature type="domain" description="GHMP kinase N-terminal" evidence="11">
    <location>
        <begin position="93"/>
        <end position="184"/>
    </location>
</feature>
<evidence type="ECO:0000259" key="11">
    <source>
        <dbReference type="Pfam" id="PF00288"/>
    </source>
</evidence>
<dbReference type="InterPro" id="IPR036554">
    <property type="entry name" value="GHMP_kinase_C_sf"/>
</dbReference>
<proteinExistence type="inferred from homology"/>
<accession>A0A6N8F6Y7</accession>
<dbReference type="SUPFAM" id="SSF55060">
    <property type="entry name" value="GHMP Kinase, C-terminal domain"/>
    <property type="match status" value="1"/>
</dbReference>
<dbReference type="Proteomes" id="UP000439994">
    <property type="component" value="Unassembled WGS sequence"/>
</dbReference>
<dbReference type="Gene3D" id="3.30.230.10">
    <property type="match status" value="1"/>
</dbReference>
<dbReference type="PANTHER" id="PTHR43527">
    <property type="entry name" value="4-DIPHOSPHOCYTIDYL-2-C-METHYL-D-ERYTHRITOL KINASE, CHLOROPLASTIC"/>
    <property type="match status" value="1"/>
</dbReference>
<feature type="domain" description="GHMP kinase C-terminal" evidence="12">
    <location>
        <begin position="249"/>
        <end position="300"/>
    </location>
</feature>
<dbReference type="SUPFAM" id="SSF54211">
    <property type="entry name" value="Ribosomal protein S5 domain 2-like"/>
    <property type="match status" value="1"/>
</dbReference>
<dbReference type="PANTHER" id="PTHR43527:SF2">
    <property type="entry name" value="4-DIPHOSPHOCYTIDYL-2-C-METHYL-D-ERYTHRITOL KINASE, CHLOROPLASTIC"/>
    <property type="match status" value="1"/>
</dbReference>
<dbReference type="GO" id="GO:0050515">
    <property type="term" value="F:4-(cytidine 5'-diphospho)-2-C-methyl-D-erythritol kinase activity"/>
    <property type="evidence" value="ECO:0007669"/>
    <property type="project" value="UniProtKB-UniRule"/>
</dbReference>
<evidence type="ECO:0000256" key="4">
    <source>
        <dbReference type="ARBA" id="ARBA00022679"/>
    </source>
</evidence>
<evidence type="ECO:0000256" key="10">
    <source>
        <dbReference type="HAMAP-Rule" id="MF_00061"/>
    </source>
</evidence>
<keyword evidence="8 10" id="KW-0414">Isoprene biosynthesis</keyword>
<evidence type="ECO:0000256" key="3">
    <source>
        <dbReference type="ARBA" id="ARBA00017473"/>
    </source>
</evidence>
<dbReference type="EMBL" id="WOCD01000001">
    <property type="protein sequence ID" value="MUH71159.1"/>
    <property type="molecule type" value="Genomic_DNA"/>
</dbReference>
<dbReference type="RefSeq" id="WP_155693635.1">
    <property type="nucleotide sequence ID" value="NZ_WOCD01000001.1"/>
</dbReference>
<evidence type="ECO:0000313" key="13">
    <source>
        <dbReference type="EMBL" id="MUH71159.1"/>
    </source>
</evidence>
<dbReference type="EC" id="2.7.1.148" evidence="2 10"/>
<keyword evidence="14" id="KW-1185">Reference proteome</keyword>
<dbReference type="GO" id="GO:0016114">
    <property type="term" value="P:terpenoid biosynthetic process"/>
    <property type="evidence" value="ECO:0007669"/>
    <property type="project" value="UniProtKB-UniRule"/>
</dbReference>
<evidence type="ECO:0000256" key="2">
    <source>
        <dbReference type="ARBA" id="ARBA00012052"/>
    </source>
</evidence>
<dbReference type="Pfam" id="PF08544">
    <property type="entry name" value="GHMP_kinases_C"/>
    <property type="match status" value="1"/>
</dbReference>
<dbReference type="UniPathway" id="UPA00056">
    <property type="reaction ID" value="UER00094"/>
</dbReference>
<evidence type="ECO:0000256" key="8">
    <source>
        <dbReference type="ARBA" id="ARBA00023229"/>
    </source>
</evidence>
<keyword evidence="5 10" id="KW-0547">Nucleotide-binding</keyword>